<protein>
    <recommendedName>
        <fullName evidence="3">HEAT repeat domain-containing protein</fullName>
    </recommendedName>
</protein>
<dbReference type="KEGG" id="mbas:ALGA_0954"/>
<keyword evidence="2" id="KW-1185">Reference proteome</keyword>
<proteinExistence type="predicted"/>
<sequence>MNKSLKIAVEKESEEDLINCLDFRKIKDIDSSQYDLFEKALTGRWHSQHEDLVNTIYLENLTDDRFVEPILDIALDKEIFRPYDDELESTLRKCVHALKTIDSEKSTAALKRLKELNNDNVENALEMYK</sequence>
<evidence type="ECO:0008006" key="3">
    <source>
        <dbReference type="Google" id="ProtNLM"/>
    </source>
</evidence>
<organism evidence="1 2">
    <name type="scientific">Labilibaculum antarcticum</name>
    <dbReference type="NCBI Taxonomy" id="1717717"/>
    <lineage>
        <taxon>Bacteria</taxon>
        <taxon>Pseudomonadati</taxon>
        <taxon>Bacteroidota</taxon>
        <taxon>Bacteroidia</taxon>
        <taxon>Marinilabiliales</taxon>
        <taxon>Marinifilaceae</taxon>
        <taxon>Labilibaculum</taxon>
    </lineage>
</organism>
<dbReference type="Proteomes" id="UP000218267">
    <property type="component" value="Chromosome"/>
</dbReference>
<reference evidence="2" key="2">
    <citation type="journal article" date="2020" name="Antonie Van Leeuwenhoek">
        <title>Labilibaculum antarcticum sp. nov., a novel facultative anaerobic, psychrotorelant bacterium isolated from marine sediment of Antarctica.</title>
        <authorList>
            <person name="Watanabe M."/>
            <person name="Kojima H."/>
            <person name="Fukui M."/>
        </authorList>
    </citation>
    <scope>NUCLEOTIDE SEQUENCE [LARGE SCALE GENOMIC DNA]</scope>
    <source>
        <strain evidence="2">SPP2</strain>
    </source>
</reference>
<dbReference type="AlphaFoldDB" id="A0A1Y1CJ86"/>
<evidence type="ECO:0000313" key="1">
    <source>
        <dbReference type="EMBL" id="BAX79341.1"/>
    </source>
</evidence>
<reference evidence="1 2" key="1">
    <citation type="journal article" date="2018" name="Mar. Genomics">
        <title>Complete genome sequence of Marinifilaceae bacterium strain SPP2, isolated from the Antarctic marine sediment.</title>
        <authorList>
            <person name="Watanabe M."/>
            <person name="Kojima H."/>
            <person name="Fukui M."/>
        </authorList>
    </citation>
    <scope>NUCLEOTIDE SEQUENCE [LARGE SCALE GENOMIC DNA]</scope>
    <source>
        <strain evidence="1 2">SPP2</strain>
    </source>
</reference>
<name>A0A1Y1CJ86_9BACT</name>
<gene>
    <name evidence="1" type="ORF">ALGA_0954</name>
</gene>
<accession>A0A1Y1CJ86</accession>
<evidence type="ECO:0000313" key="2">
    <source>
        <dbReference type="Proteomes" id="UP000218267"/>
    </source>
</evidence>
<dbReference type="EMBL" id="AP018042">
    <property type="protein sequence ID" value="BAX79341.1"/>
    <property type="molecule type" value="Genomic_DNA"/>
</dbReference>